<keyword evidence="3" id="KW-1185">Reference proteome</keyword>
<keyword evidence="1" id="KW-0378">Hydrolase</keyword>
<sequence length="406" mass="44392">MVWAQSLSDEQIAQVTDRLAVGAQQSWELGTRCEALTELNTPSFSVFYDADLPPSKNAPSSLDTVLEVAENVTSNRNSSLSIQPLFDDGSAGDPASMGVSVMLANWTNYGDGQLDYASAATQQLIYLLDYVPRTPDGAISHRNGYVQLWSDFIYMAPPFIAYYGALTDNKTLVEEAYTQVALYRNYLRVTSGEYENLWMHILLGPWNDTGLWATGNAWAAAGMLRVLATIKHSSFADEMLAEQTNLTEWVSEIHDAIYPTLGDNNLLLNYISNDTEGNFYDASSTTLMASTVYRLSVLAGVHTHIPAAEKCRKTLSSTNSTGGMAHFTSDYWLTPVVNPESFSEEGSQSPESEAFVLLMQATWEDWKSAGSTGANTAIHSMHLGTTSWSVVVSAVVSAVLAMLTLF</sequence>
<dbReference type="OrthoDB" id="4138492at2759"/>
<evidence type="ECO:0000313" key="3">
    <source>
        <dbReference type="Proteomes" id="UP000054144"/>
    </source>
</evidence>
<dbReference type="Pfam" id="PF07470">
    <property type="entry name" value="Glyco_hydro_88"/>
    <property type="match status" value="1"/>
</dbReference>
<gene>
    <name evidence="2" type="ORF">FISHEDRAFT_47575</name>
</gene>
<dbReference type="SUPFAM" id="SSF48208">
    <property type="entry name" value="Six-hairpin glycosidases"/>
    <property type="match status" value="1"/>
</dbReference>
<dbReference type="GO" id="GO:0016787">
    <property type="term" value="F:hydrolase activity"/>
    <property type="evidence" value="ECO:0007669"/>
    <property type="project" value="UniProtKB-KW"/>
</dbReference>
<proteinExistence type="predicted"/>
<dbReference type="InterPro" id="IPR008928">
    <property type="entry name" value="6-hairpin_glycosidase_sf"/>
</dbReference>
<organism evidence="2 3">
    <name type="scientific">Fistulina hepatica ATCC 64428</name>
    <dbReference type="NCBI Taxonomy" id="1128425"/>
    <lineage>
        <taxon>Eukaryota</taxon>
        <taxon>Fungi</taxon>
        <taxon>Dikarya</taxon>
        <taxon>Basidiomycota</taxon>
        <taxon>Agaricomycotina</taxon>
        <taxon>Agaricomycetes</taxon>
        <taxon>Agaricomycetidae</taxon>
        <taxon>Agaricales</taxon>
        <taxon>Fistulinaceae</taxon>
        <taxon>Fistulina</taxon>
    </lineage>
</organism>
<evidence type="ECO:0000256" key="1">
    <source>
        <dbReference type="ARBA" id="ARBA00022801"/>
    </source>
</evidence>
<accession>A0A0D7A7A7</accession>
<protein>
    <recommendedName>
        <fullName evidence="4">Six-hairpin glycosidase</fullName>
    </recommendedName>
</protein>
<evidence type="ECO:0000313" key="2">
    <source>
        <dbReference type="EMBL" id="KIY46269.1"/>
    </source>
</evidence>
<dbReference type="PANTHER" id="PTHR41814">
    <property type="entry name" value="EXPRESSED PROTEIN"/>
    <property type="match status" value="1"/>
</dbReference>
<dbReference type="AlphaFoldDB" id="A0A0D7A7A7"/>
<name>A0A0D7A7A7_9AGAR</name>
<dbReference type="Proteomes" id="UP000054144">
    <property type="component" value="Unassembled WGS sequence"/>
</dbReference>
<reference evidence="2 3" key="1">
    <citation type="journal article" date="2015" name="Fungal Genet. Biol.">
        <title>Evolution of novel wood decay mechanisms in Agaricales revealed by the genome sequences of Fistulina hepatica and Cylindrobasidium torrendii.</title>
        <authorList>
            <person name="Floudas D."/>
            <person name="Held B.W."/>
            <person name="Riley R."/>
            <person name="Nagy L.G."/>
            <person name="Koehler G."/>
            <person name="Ransdell A.S."/>
            <person name="Younus H."/>
            <person name="Chow J."/>
            <person name="Chiniquy J."/>
            <person name="Lipzen A."/>
            <person name="Tritt A."/>
            <person name="Sun H."/>
            <person name="Haridas S."/>
            <person name="LaButti K."/>
            <person name="Ohm R.A."/>
            <person name="Kues U."/>
            <person name="Blanchette R.A."/>
            <person name="Grigoriev I.V."/>
            <person name="Minto R.E."/>
            <person name="Hibbett D.S."/>
        </authorList>
    </citation>
    <scope>NUCLEOTIDE SEQUENCE [LARGE SCALE GENOMIC DNA]</scope>
    <source>
        <strain evidence="2 3">ATCC 64428</strain>
    </source>
</reference>
<dbReference type="Gene3D" id="1.50.10.10">
    <property type="match status" value="1"/>
</dbReference>
<dbReference type="GO" id="GO:0005975">
    <property type="term" value="P:carbohydrate metabolic process"/>
    <property type="evidence" value="ECO:0007669"/>
    <property type="project" value="InterPro"/>
</dbReference>
<evidence type="ECO:0008006" key="4">
    <source>
        <dbReference type="Google" id="ProtNLM"/>
    </source>
</evidence>
<dbReference type="EMBL" id="KN882037">
    <property type="protein sequence ID" value="KIY46269.1"/>
    <property type="molecule type" value="Genomic_DNA"/>
</dbReference>
<dbReference type="InterPro" id="IPR010905">
    <property type="entry name" value="Glyco_hydro_88"/>
</dbReference>
<dbReference type="InterPro" id="IPR012341">
    <property type="entry name" value="6hp_glycosidase-like_sf"/>
</dbReference>
<dbReference type="PANTHER" id="PTHR41814:SF1">
    <property type="entry name" value="CELLULASE"/>
    <property type="match status" value="1"/>
</dbReference>